<dbReference type="RefSeq" id="WP_230370497.1">
    <property type="nucleotide sequence ID" value="NZ_WLYX01000001.1"/>
</dbReference>
<sequence length="171" mass="19133">MARVPWFKEPWPWLLMIIPLVSVIVGVSYLTVAIKTDDGLVTDDYYKKGKAINMELRRDNAAASMGITAQVMFGGDGKSLRVVTTSQSPLPDTLLLRLIHPAQDDFDLTAELKKSGDNMYQGNLAKVPVKANHWYVQLEDKGNKWRVQSEWKTSEGPMVMLGKPKLEAADN</sequence>
<comment type="caution">
    <text evidence="2">The sequence shown here is derived from an EMBL/GenBank/DDBJ whole genome shotgun (WGS) entry which is preliminary data.</text>
</comment>
<proteinExistence type="predicted"/>
<protein>
    <submittedName>
        <fullName evidence="2">Nitrogen fixation protein FixH</fullName>
    </submittedName>
</protein>
<evidence type="ECO:0000313" key="3">
    <source>
        <dbReference type="Proteomes" id="UP000446658"/>
    </source>
</evidence>
<evidence type="ECO:0000313" key="2">
    <source>
        <dbReference type="EMBL" id="MTD33513.1"/>
    </source>
</evidence>
<dbReference type="InterPro" id="IPR008620">
    <property type="entry name" value="FixH"/>
</dbReference>
<keyword evidence="1" id="KW-1133">Transmembrane helix</keyword>
<evidence type="ECO:0000256" key="1">
    <source>
        <dbReference type="SAM" id="Phobius"/>
    </source>
</evidence>
<feature type="transmembrane region" description="Helical" evidence="1">
    <location>
        <begin position="12"/>
        <end position="32"/>
    </location>
</feature>
<gene>
    <name evidence="2" type="ORF">GKE73_11870</name>
</gene>
<reference evidence="2 3" key="1">
    <citation type="submission" date="2019-11" db="EMBL/GenBank/DDBJ databases">
        <title>Draft genome sequence of Paludibacterium sp. dN18-1.</title>
        <authorList>
            <person name="Im W.-T."/>
        </authorList>
    </citation>
    <scope>NUCLEOTIDE SEQUENCE [LARGE SCALE GENOMIC DNA]</scope>
    <source>
        <strain evidence="3">dN 18-1</strain>
    </source>
</reference>
<dbReference type="Pfam" id="PF05751">
    <property type="entry name" value="FixH"/>
    <property type="match status" value="1"/>
</dbReference>
<keyword evidence="1" id="KW-0812">Transmembrane</keyword>
<keyword evidence="1" id="KW-0472">Membrane</keyword>
<dbReference type="EMBL" id="WLYX01000001">
    <property type="protein sequence ID" value="MTD33513.1"/>
    <property type="molecule type" value="Genomic_DNA"/>
</dbReference>
<dbReference type="AlphaFoldDB" id="A0A844GAS2"/>
<keyword evidence="3" id="KW-1185">Reference proteome</keyword>
<organism evidence="2 3">
    <name type="scientific">Paludibacterium denitrificans</name>
    <dbReference type="NCBI Taxonomy" id="2675226"/>
    <lineage>
        <taxon>Bacteria</taxon>
        <taxon>Pseudomonadati</taxon>
        <taxon>Pseudomonadota</taxon>
        <taxon>Betaproteobacteria</taxon>
        <taxon>Neisseriales</taxon>
        <taxon>Chromobacteriaceae</taxon>
        <taxon>Paludibacterium</taxon>
    </lineage>
</organism>
<accession>A0A844GAS2</accession>
<name>A0A844GAS2_9NEIS</name>
<dbReference type="Proteomes" id="UP000446658">
    <property type="component" value="Unassembled WGS sequence"/>
</dbReference>